<name>T1FT29_HELRO</name>
<dbReference type="SUPFAM" id="SSF48350">
    <property type="entry name" value="GTPase activation domain, GAP"/>
    <property type="match status" value="1"/>
</dbReference>
<dbReference type="Gene3D" id="2.30.30.40">
    <property type="entry name" value="SH3 Domains"/>
    <property type="match status" value="1"/>
</dbReference>
<dbReference type="SMART" id="SM00324">
    <property type="entry name" value="RhoGAP"/>
    <property type="match status" value="1"/>
</dbReference>
<dbReference type="EnsemblMetazoa" id="HelroT191557">
    <property type="protein sequence ID" value="HelroP191557"/>
    <property type="gene ID" value="HelroG191557"/>
</dbReference>
<dbReference type="InParanoid" id="T1FT29"/>
<accession>T1FT29</accession>
<feature type="compositionally biased region" description="Low complexity" evidence="5">
    <location>
        <begin position="902"/>
        <end position="919"/>
    </location>
</feature>
<feature type="domain" description="Rho-GAP" evidence="7">
    <location>
        <begin position="370"/>
        <end position="553"/>
    </location>
</feature>
<reference evidence="9" key="3">
    <citation type="submission" date="2015-06" db="UniProtKB">
        <authorList>
            <consortium name="EnsemblMetazoa"/>
        </authorList>
    </citation>
    <scope>IDENTIFICATION</scope>
</reference>
<evidence type="ECO:0000313" key="8">
    <source>
        <dbReference type="EMBL" id="ESO05026.1"/>
    </source>
</evidence>
<evidence type="ECO:0000256" key="3">
    <source>
        <dbReference type="ARBA" id="ARBA00023054"/>
    </source>
</evidence>
<dbReference type="CTD" id="20211976"/>
<dbReference type="eggNOG" id="KOG3565">
    <property type="taxonomic scope" value="Eukaryota"/>
</dbReference>
<dbReference type="SUPFAM" id="SSF103657">
    <property type="entry name" value="BAR/IMD domain-like"/>
    <property type="match status" value="1"/>
</dbReference>
<dbReference type="GeneID" id="20211976"/>
<evidence type="ECO:0008006" key="11">
    <source>
        <dbReference type="Google" id="ProtNLM"/>
    </source>
</evidence>
<dbReference type="EMBL" id="KB096411">
    <property type="protein sequence ID" value="ESO05026.1"/>
    <property type="molecule type" value="Genomic_DNA"/>
</dbReference>
<feature type="domain" description="SH3" evidence="6">
    <location>
        <begin position="597"/>
        <end position="656"/>
    </location>
</feature>
<dbReference type="InterPro" id="IPR001452">
    <property type="entry name" value="SH3_domain"/>
</dbReference>
<feature type="region of interest" description="Disordered" evidence="5">
    <location>
        <begin position="727"/>
        <end position="789"/>
    </location>
</feature>
<reference evidence="8 10" key="2">
    <citation type="journal article" date="2013" name="Nature">
        <title>Insights into bilaterian evolution from three spiralian genomes.</title>
        <authorList>
            <person name="Simakov O."/>
            <person name="Marletaz F."/>
            <person name="Cho S.J."/>
            <person name="Edsinger-Gonzales E."/>
            <person name="Havlak P."/>
            <person name="Hellsten U."/>
            <person name="Kuo D.H."/>
            <person name="Larsson T."/>
            <person name="Lv J."/>
            <person name="Arendt D."/>
            <person name="Savage R."/>
            <person name="Osoegawa K."/>
            <person name="de Jong P."/>
            <person name="Grimwood J."/>
            <person name="Chapman J.A."/>
            <person name="Shapiro H."/>
            <person name="Aerts A."/>
            <person name="Otillar R.P."/>
            <person name="Terry A.Y."/>
            <person name="Boore J.L."/>
            <person name="Grigoriev I.V."/>
            <person name="Lindberg D.R."/>
            <person name="Seaver E.C."/>
            <person name="Weisblat D.A."/>
            <person name="Putnam N.H."/>
            <person name="Rokhsar D.S."/>
        </authorList>
    </citation>
    <scope>NUCLEOTIDE SEQUENCE</scope>
</reference>
<dbReference type="GO" id="GO:0005096">
    <property type="term" value="F:GTPase activator activity"/>
    <property type="evidence" value="ECO:0000318"/>
    <property type="project" value="GO_Central"/>
</dbReference>
<feature type="compositionally biased region" description="Polar residues" evidence="5">
    <location>
        <begin position="685"/>
        <end position="713"/>
    </location>
</feature>
<feature type="region of interest" description="Disordered" evidence="5">
    <location>
        <begin position="1043"/>
        <end position="1076"/>
    </location>
</feature>
<feature type="compositionally biased region" description="Polar residues" evidence="5">
    <location>
        <begin position="846"/>
        <end position="872"/>
    </location>
</feature>
<evidence type="ECO:0000256" key="2">
    <source>
        <dbReference type="ARBA" id="ARBA00022468"/>
    </source>
</evidence>
<keyword evidence="10" id="KW-1185">Reference proteome</keyword>
<dbReference type="SUPFAM" id="SSF50044">
    <property type="entry name" value="SH3-domain"/>
    <property type="match status" value="1"/>
</dbReference>
<dbReference type="InterPro" id="IPR000198">
    <property type="entry name" value="RhoGAP_dom"/>
</dbReference>
<evidence type="ECO:0000256" key="1">
    <source>
        <dbReference type="ARBA" id="ARBA00022443"/>
    </source>
</evidence>
<feature type="compositionally biased region" description="Low complexity" evidence="5">
    <location>
        <begin position="1064"/>
        <end position="1076"/>
    </location>
</feature>
<dbReference type="Pfam" id="PF07653">
    <property type="entry name" value="SH3_2"/>
    <property type="match status" value="1"/>
</dbReference>
<evidence type="ECO:0000256" key="5">
    <source>
        <dbReference type="SAM" id="MobiDB-lite"/>
    </source>
</evidence>
<dbReference type="Proteomes" id="UP000015101">
    <property type="component" value="Unassembled WGS sequence"/>
</dbReference>
<evidence type="ECO:0000259" key="6">
    <source>
        <dbReference type="PROSITE" id="PS50002"/>
    </source>
</evidence>
<dbReference type="Pfam" id="PF00611">
    <property type="entry name" value="FCH"/>
    <property type="match status" value="1"/>
</dbReference>
<dbReference type="InterPro" id="IPR036028">
    <property type="entry name" value="SH3-like_dom_sf"/>
</dbReference>
<dbReference type="EMBL" id="AMQM01004028">
    <property type="status" value="NOT_ANNOTATED_CDS"/>
    <property type="molecule type" value="Genomic_DNA"/>
</dbReference>
<dbReference type="Gene3D" id="1.20.1270.60">
    <property type="entry name" value="Arfaptin homology (AH) domain/BAR domain"/>
    <property type="match status" value="1"/>
</dbReference>
<reference evidence="10" key="1">
    <citation type="submission" date="2012-12" db="EMBL/GenBank/DDBJ databases">
        <authorList>
            <person name="Hellsten U."/>
            <person name="Grimwood J."/>
            <person name="Chapman J.A."/>
            <person name="Shapiro H."/>
            <person name="Aerts A."/>
            <person name="Otillar R.P."/>
            <person name="Terry A.Y."/>
            <person name="Boore J.L."/>
            <person name="Simakov O."/>
            <person name="Marletaz F."/>
            <person name="Cho S.-J."/>
            <person name="Edsinger-Gonzales E."/>
            <person name="Havlak P."/>
            <person name="Kuo D.-H."/>
            <person name="Larsson T."/>
            <person name="Lv J."/>
            <person name="Arendt D."/>
            <person name="Savage R."/>
            <person name="Osoegawa K."/>
            <person name="de Jong P."/>
            <person name="Lindberg D.R."/>
            <person name="Seaver E.C."/>
            <person name="Weisblat D.A."/>
            <person name="Putnam N.H."/>
            <person name="Grigoriev I.V."/>
            <person name="Rokhsar D.S."/>
        </authorList>
    </citation>
    <scope>NUCLEOTIDE SEQUENCE</scope>
</reference>
<dbReference type="Gene3D" id="1.10.555.10">
    <property type="entry name" value="Rho GTPase activation protein"/>
    <property type="match status" value="1"/>
</dbReference>
<dbReference type="InterPro" id="IPR051627">
    <property type="entry name" value="SLIT-ROBO_RhoGAP"/>
</dbReference>
<sequence>MKKDKEIVLELESQIRDINQQFLEQIRSLDQRVDIHQCLVWEMQDYYKRKIEGEYAKNLEKLSKQINLRHKDNKQKRECWNGYTTCTAWQGLIASTKQNGKDNASLCEIVNNLIVNRLFEVSEDIQRIYKKCMKTYHLYHGESQVAENKLLRVQSQKVKVDQQNLLAKKFVNYEKKSEKKQAKYTENKLKAMKARNEYLILLEVANALVKKYFTEDFPCLVTKLDTGYHQMINRVLETHSIAERILAERDLERAKELFSRAKMIDGLGDFENVKSLEMAEEKFLEKLRGVQSTNTNNTIEQYFLDDKSTSNRSPTTEKSKEDKIKLEDYVIELYRDCLSKDCLIVRLKTKMDLLKNADGVPPNVPPKPKKKFAKSTKGSGKRPAMFGGVIEEYVEATGEAIPAVMKSCISYINLHGEDPLQYKTDGDEVNAVAGLLKMYLRDLKEPLFTFGQYDNLIRCSEAVYSDSVGWMETMKEILKSLSAQRITIMRYLFEFLSHVTEHSDENMMEAYNLSICFGPTLIYAPADRVDQHQYQGHINNLVKNIILHHEEIFPPPTEEDYQNEAVYEKYISDKDYLDSISDDDGLKDTLNEEDEEFDKREAKVEEDYVGQSSRELTVSKGDVVQLLSKESSDWWLVEIGGSVGVLPDRVLSYGRGTLNKLKRSNLNKSTECLISSAYSQSNSSLNKCPSQSNLLAPASESTGQSGNRSFKANKQAIQSSNDVLSTGLDNVMAKPPGVSAPPSSRNSFGSTQKPVVFKKRNTSSSSELDVIVSPPSPRSSGTFPTPPPIFSDNNPILGKTGSPVILKKPNIISAAAAANALASASIVSGRSGSERISGSSGGGSTAKWNSLPHNIPTSESSTSVSPQRQQPQAINATLPAAGSRSKSPLGSTISLNANSFLQQSQQQSQQHFTASATAAVGQPDTSPSASATLPRLADRQANTATPPAIRAKPVFKKRISVENSLSTTTITTTTTPPTVTNVETTPQQQQQQKQATSTATTVVTVATTSTVATASTSKTSQISKPPIADNLVAGSTFLAHLDVNASHRNQQQQQPSKSNERDGFSSFKISSNIKKS</sequence>
<keyword evidence="1 4" id="KW-0728">SH3 domain</keyword>
<feature type="region of interest" description="Disordered" evidence="5">
    <location>
        <begin position="902"/>
        <end position="931"/>
    </location>
</feature>
<dbReference type="SMART" id="SM00326">
    <property type="entry name" value="SH3"/>
    <property type="match status" value="1"/>
</dbReference>
<feature type="compositionally biased region" description="Low complexity" evidence="5">
    <location>
        <begin position="829"/>
        <end position="838"/>
    </location>
</feature>
<feature type="region of interest" description="Disordered" evidence="5">
    <location>
        <begin position="358"/>
        <end position="379"/>
    </location>
</feature>
<organism evidence="9 10">
    <name type="scientific">Helobdella robusta</name>
    <name type="common">Californian leech</name>
    <dbReference type="NCBI Taxonomy" id="6412"/>
    <lineage>
        <taxon>Eukaryota</taxon>
        <taxon>Metazoa</taxon>
        <taxon>Spiralia</taxon>
        <taxon>Lophotrochozoa</taxon>
        <taxon>Annelida</taxon>
        <taxon>Clitellata</taxon>
        <taxon>Hirudinea</taxon>
        <taxon>Rhynchobdellida</taxon>
        <taxon>Glossiphoniidae</taxon>
        <taxon>Helobdella</taxon>
    </lineage>
</organism>
<feature type="compositionally biased region" description="Polar residues" evidence="5">
    <location>
        <begin position="1046"/>
        <end position="1057"/>
    </location>
</feature>
<proteinExistence type="predicted"/>
<dbReference type="RefSeq" id="XP_009016959.1">
    <property type="nucleotide sequence ID" value="XM_009018711.1"/>
</dbReference>
<dbReference type="GO" id="GO:0007165">
    <property type="term" value="P:signal transduction"/>
    <property type="evidence" value="ECO:0007669"/>
    <property type="project" value="InterPro"/>
</dbReference>
<dbReference type="OrthoDB" id="5981864at2759"/>
<dbReference type="InterPro" id="IPR008936">
    <property type="entry name" value="Rho_GTPase_activation_prot"/>
</dbReference>
<feature type="compositionally biased region" description="Polar residues" evidence="5">
    <location>
        <begin position="741"/>
        <end position="753"/>
    </location>
</feature>
<dbReference type="PROSITE" id="PS50238">
    <property type="entry name" value="RHOGAP"/>
    <property type="match status" value="1"/>
</dbReference>
<evidence type="ECO:0000259" key="7">
    <source>
        <dbReference type="PROSITE" id="PS50238"/>
    </source>
</evidence>
<keyword evidence="3" id="KW-0175">Coiled coil</keyword>
<dbReference type="Pfam" id="PF00620">
    <property type="entry name" value="RhoGAP"/>
    <property type="match status" value="1"/>
</dbReference>
<feature type="region of interest" description="Disordered" evidence="5">
    <location>
        <begin position="969"/>
        <end position="998"/>
    </location>
</feature>
<protein>
    <recommendedName>
        <fullName evidence="11">SH3 domain-containing protein</fullName>
    </recommendedName>
</protein>
<dbReference type="PROSITE" id="PS50002">
    <property type="entry name" value="SH3"/>
    <property type="match status" value="1"/>
</dbReference>
<dbReference type="KEGG" id="hro:HELRODRAFT_191557"/>
<evidence type="ECO:0000313" key="10">
    <source>
        <dbReference type="Proteomes" id="UP000015101"/>
    </source>
</evidence>
<dbReference type="AlphaFoldDB" id="T1FT29"/>
<dbReference type="InterPro" id="IPR027267">
    <property type="entry name" value="AH/BAR_dom_sf"/>
</dbReference>
<dbReference type="InterPro" id="IPR001060">
    <property type="entry name" value="FCH_dom"/>
</dbReference>
<evidence type="ECO:0000313" key="9">
    <source>
        <dbReference type="EnsemblMetazoa" id="HelroP191557"/>
    </source>
</evidence>
<feature type="region of interest" description="Disordered" evidence="5">
    <location>
        <begin position="829"/>
        <end position="872"/>
    </location>
</feature>
<evidence type="ECO:0000256" key="4">
    <source>
        <dbReference type="PROSITE-ProRule" id="PRU00192"/>
    </source>
</evidence>
<dbReference type="HOGENOM" id="CLU_286871_0_0_1"/>
<feature type="region of interest" description="Disordered" evidence="5">
    <location>
        <begin position="681"/>
        <end position="713"/>
    </location>
</feature>
<dbReference type="GO" id="GO:0030336">
    <property type="term" value="P:negative regulation of cell migration"/>
    <property type="evidence" value="ECO:0000318"/>
    <property type="project" value="GO_Central"/>
</dbReference>
<keyword evidence="2" id="KW-0343">GTPase activation</keyword>
<gene>
    <name evidence="9" type="primary">20211976</name>
    <name evidence="8" type="ORF">HELRODRAFT_191557</name>
</gene>
<dbReference type="PANTHER" id="PTHR14166">
    <property type="entry name" value="SLIT-ROBO RHO GTPASE ACTIVATING PROTEIN"/>
    <property type="match status" value="1"/>
</dbReference>
<dbReference type="STRING" id="6412.T1FT29"/>